<accession>A0AAN6SXY7</accession>
<protein>
    <submittedName>
        <fullName evidence="1">Uncharacterized protein</fullName>
    </submittedName>
</protein>
<organism evidence="1 2">
    <name type="scientific">Parathielavia hyrcaniae</name>
    <dbReference type="NCBI Taxonomy" id="113614"/>
    <lineage>
        <taxon>Eukaryota</taxon>
        <taxon>Fungi</taxon>
        <taxon>Dikarya</taxon>
        <taxon>Ascomycota</taxon>
        <taxon>Pezizomycotina</taxon>
        <taxon>Sordariomycetes</taxon>
        <taxon>Sordariomycetidae</taxon>
        <taxon>Sordariales</taxon>
        <taxon>Chaetomiaceae</taxon>
        <taxon>Parathielavia</taxon>
    </lineage>
</organism>
<gene>
    <name evidence="1" type="ORF">N658DRAFT_256836</name>
</gene>
<dbReference type="AlphaFoldDB" id="A0AAN6SXY7"/>
<dbReference type="EMBL" id="MU863665">
    <property type="protein sequence ID" value="KAK4097945.1"/>
    <property type="molecule type" value="Genomic_DNA"/>
</dbReference>
<sequence length="152" mass="16785">MVLRTCASHAGKGLAEHVVLLATCNRAPRGSQSTIQTMFVGTHLGLAYYAVGSTLRLPLTLLLNREQHTQMEPRTYPPGSLLPFNEGVSGANLFFRNPTTWTGTGRRWTTPKRGCTPYGKLEYSHTAACISISAAFYQCRDRLDPWMACMSC</sequence>
<proteinExistence type="predicted"/>
<reference evidence="1" key="2">
    <citation type="submission" date="2023-05" db="EMBL/GenBank/DDBJ databases">
        <authorList>
            <consortium name="Lawrence Berkeley National Laboratory"/>
            <person name="Steindorff A."/>
            <person name="Hensen N."/>
            <person name="Bonometti L."/>
            <person name="Westerberg I."/>
            <person name="Brannstrom I.O."/>
            <person name="Guillou S."/>
            <person name="Cros-Aarteil S."/>
            <person name="Calhoun S."/>
            <person name="Haridas S."/>
            <person name="Kuo A."/>
            <person name="Mondo S."/>
            <person name="Pangilinan J."/>
            <person name="Riley R."/>
            <person name="Labutti K."/>
            <person name="Andreopoulos B."/>
            <person name="Lipzen A."/>
            <person name="Chen C."/>
            <person name="Yanf M."/>
            <person name="Daum C."/>
            <person name="Ng V."/>
            <person name="Clum A."/>
            <person name="Ohm R."/>
            <person name="Martin F."/>
            <person name="Silar P."/>
            <person name="Natvig D."/>
            <person name="Lalanne C."/>
            <person name="Gautier V."/>
            <person name="Ament-Velasquez S.L."/>
            <person name="Kruys A."/>
            <person name="Hutchinson M.I."/>
            <person name="Powell A.J."/>
            <person name="Barry K."/>
            <person name="Miller A.N."/>
            <person name="Grigoriev I.V."/>
            <person name="Debuchy R."/>
            <person name="Gladieux P."/>
            <person name="Thoren M.H."/>
            <person name="Johannesson H."/>
        </authorList>
    </citation>
    <scope>NUCLEOTIDE SEQUENCE</scope>
    <source>
        <strain evidence="1">CBS 757.83</strain>
    </source>
</reference>
<evidence type="ECO:0000313" key="1">
    <source>
        <dbReference type="EMBL" id="KAK4097945.1"/>
    </source>
</evidence>
<keyword evidence="2" id="KW-1185">Reference proteome</keyword>
<reference evidence="1" key="1">
    <citation type="journal article" date="2023" name="Mol. Phylogenet. Evol.">
        <title>Genome-scale phylogeny and comparative genomics of the fungal order Sordariales.</title>
        <authorList>
            <person name="Hensen N."/>
            <person name="Bonometti L."/>
            <person name="Westerberg I."/>
            <person name="Brannstrom I.O."/>
            <person name="Guillou S."/>
            <person name="Cros-Aarteil S."/>
            <person name="Calhoun S."/>
            <person name="Haridas S."/>
            <person name="Kuo A."/>
            <person name="Mondo S."/>
            <person name="Pangilinan J."/>
            <person name="Riley R."/>
            <person name="LaButti K."/>
            <person name="Andreopoulos B."/>
            <person name="Lipzen A."/>
            <person name="Chen C."/>
            <person name="Yan M."/>
            <person name="Daum C."/>
            <person name="Ng V."/>
            <person name="Clum A."/>
            <person name="Steindorff A."/>
            <person name="Ohm R.A."/>
            <person name="Martin F."/>
            <person name="Silar P."/>
            <person name="Natvig D.O."/>
            <person name="Lalanne C."/>
            <person name="Gautier V."/>
            <person name="Ament-Velasquez S.L."/>
            <person name="Kruys A."/>
            <person name="Hutchinson M.I."/>
            <person name="Powell A.J."/>
            <person name="Barry K."/>
            <person name="Miller A.N."/>
            <person name="Grigoriev I.V."/>
            <person name="Debuchy R."/>
            <person name="Gladieux P."/>
            <person name="Hiltunen Thoren M."/>
            <person name="Johannesson H."/>
        </authorList>
    </citation>
    <scope>NUCLEOTIDE SEQUENCE</scope>
    <source>
        <strain evidence="1">CBS 757.83</strain>
    </source>
</reference>
<name>A0AAN6SXY7_9PEZI</name>
<dbReference type="Proteomes" id="UP001305647">
    <property type="component" value="Unassembled WGS sequence"/>
</dbReference>
<comment type="caution">
    <text evidence="1">The sequence shown here is derived from an EMBL/GenBank/DDBJ whole genome shotgun (WGS) entry which is preliminary data.</text>
</comment>
<evidence type="ECO:0000313" key="2">
    <source>
        <dbReference type="Proteomes" id="UP001305647"/>
    </source>
</evidence>